<organism evidence="2 3">
    <name type="scientific">Vagococcus acidifermentans</name>
    <dbReference type="NCBI Taxonomy" id="564710"/>
    <lineage>
        <taxon>Bacteria</taxon>
        <taxon>Bacillati</taxon>
        <taxon>Bacillota</taxon>
        <taxon>Bacilli</taxon>
        <taxon>Lactobacillales</taxon>
        <taxon>Enterococcaceae</taxon>
        <taxon>Vagococcus</taxon>
    </lineage>
</organism>
<dbReference type="InterPro" id="IPR025139">
    <property type="entry name" value="DUF4062"/>
</dbReference>
<dbReference type="EMBL" id="NGKC01000012">
    <property type="protein sequence ID" value="RSU10474.1"/>
    <property type="molecule type" value="Genomic_DNA"/>
</dbReference>
<reference evidence="2 3" key="1">
    <citation type="submission" date="2017-05" db="EMBL/GenBank/DDBJ databases">
        <title>Vagococcus spp. assemblies.</title>
        <authorList>
            <person name="Gulvik C.A."/>
        </authorList>
    </citation>
    <scope>NUCLEOTIDE SEQUENCE [LARGE SCALE GENOMIC DNA]</scope>
    <source>
        <strain evidence="2 3">LMG 24798</strain>
    </source>
</reference>
<dbReference type="Pfam" id="PF13271">
    <property type="entry name" value="DUF4062"/>
    <property type="match status" value="1"/>
</dbReference>
<proteinExistence type="predicted"/>
<feature type="domain" description="DUF4062" evidence="1">
    <location>
        <begin position="6"/>
        <end position="74"/>
    </location>
</feature>
<evidence type="ECO:0000259" key="1">
    <source>
        <dbReference type="Pfam" id="PF13271"/>
    </source>
</evidence>
<accession>A0A430AR87</accession>
<dbReference type="Proteomes" id="UP000286773">
    <property type="component" value="Unassembled WGS sequence"/>
</dbReference>
<dbReference type="RefSeq" id="WP_126814307.1">
    <property type="nucleotide sequence ID" value="NZ_NGKC01000012.1"/>
</dbReference>
<protein>
    <recommendedName>
        <fullName evidence="1">DUF4062 domain-containing protein</fullName>
    </recommendedName>
</protein>
<comment type="caution">
    <text evidence="2">The sequence shown here is derived from an EMBL/GenBank/DDBJ whole genome shotgun (WGS) entry which is preliminary data.</text>
</comment>
<dbReference type="AlphaFoldDB" id="A0A430AR87"/>
<sequence length="79" mass="9027">MNKVKKVFLSSAYCLKEERDLAALAIVKKGHLPVNLEWIVSEDIKISRVIERKLKKVDIGLFIIGSRYGDIDKETGPIW</sequence>
<dbReference type="OrthoDB" id="72299at2"/>
<evidence type="ECO:0000313" key="3">
    <source>
        <dbReference type="Proteomes" id="UP000286773"/>
    </source>
</evidence>
<gene>
    <name evidence="2" type="ORF">CBF27_10715</name>
</gene>
<keyword evidence="3" id="KW-1185">Reference proteome</keyword>
<evidence type="ECO:0000313" key="2">
    <source>
        <dbReference type="EMBL" id="RSU10474.1"/>
    </source>
</evidence>
<name>A0A430AR87_9ENTE</name>